<evidence type="ECO:0000313" key="2">
    <source>
        <dbReference type="EMBL" id="CAH2269893.1"/>
    </source>
</evidence>
<evidence type="ECO:0000256" key="1">
    <source>
        <dbReference type="SAM" id="MobiDB-lite"/>
    </source>
</evidence>
<dbReference type="AlphaFoldDB" id="A0A8S4SRX1"/>
<accession>A0A8S4SRX1</accession>
<organism evidence="2 3">
    <name type="scientific">Pararge aegeria aegeria</name>
    <dbReference type="NCBI Taxonomy" id="348720"/>
    <lineage>
        <taxon>Eukaryota</taxon>
        <taxon>Metazoa</taxon>
        <taxon>Ecdysozoa</taxon>
        <taxon>Arthropoda</taxon>
        <taxon>Hexapoda</taxon>
        <taxon>Insecta</taxon>
        <taxon>Pterygota</taxon>
        <taxon>Neoptera</taxon>
        <taxon>Endopterygota</taxon>
        <taxon>Lepidoptera</taxon>
        <taxon>Glossata</taxon>
        <taxon>Ditrysia</taxon>
        <taxon>Papilionoidea</taxon>
        <taxon>Nymphalidae</taxon>
        <taxon>Satyrinae</taxon>
        <taxon>Satyrini</taxon>
        <taxon>Parargina</taxon>
        <taxon>Pararge</taxon>
    </lineage>
</organism>
<evidence type="ECO:0000313" key="3">
    <source>
        <dbReference type="Proteomes" id="UP000838756"/>
    </source>
</evidence>
<dbReference type="Proteomes" id="UP000838756">
    <property type="component" value="Unassembled WGS sequence"/>
</dbReference>
<dbReference type="OrthoDB" id="10053431at2759"/>
<protein>
    <submittedName>
        <fullName evidence="2">Jg27208 protein</fullName>
    </submittedName>
</protein>
<feature type="compositionally biased region" description="Basic and acidic residues" evidence="1">
    <location>
        <begin position="95"/>
        <end position="112"/>
    </location>
</feature>
<keyword evidence="3" id="KW-1185">Reference proteome</keyword>
<gene>
    <name evidence="2" type="primary">jg27208</name>
    <name evidence="2" type="ORF">PAEG_LOCUS27870</name>
</gene>
<feature type="non-terminal residue" evidence="2">
    <location>
        <position position="1"/>
    </location>
</feature>
<feature type="region of interest" description="Disordered" evidence="1">
    <location>
        <begin position="78"/>
        <end position="112"/>
    </location>
</feature>
<dbReference type="EMBL" id="CAKXAJ010026551">
    <property type="protein sequence ID" value="CAH2269893.1"/>
    <property type="molecule type" value="Genomic_DNA"/>
</dbReference>
<proteinExistence type="predicted"/>
<feature type="compositionally biased region" description="Low complexity" evidence="1">
    <location>
        <begin position="82"/>
        <end position="94"/>
    </location>
</feature>
<reference evidence="2" key="1">
    <citation type="submission" date="2022-03" db="EMBL/GenBank/DDBJ databases">
        <authorList>
            <person name="Lindestad O."/>
        </authorList>
    </citation>
    <scope>NUCLEOTIDE SEQUENCE</scope>
</reference>
<sequence>SHSPIFSIHDYSPKPRNPYFDAKLEVFNPKSKSLASSPFKIDLAKCFELRKLSIGEKLHDKWSSPSLIEENLSKIFPKRRSSTPSAAKPSSSPKRISEFRKSVKTDSENDDAFKSRQITQNGKESEVLFSSPENFLITKTAPSVEAFGVPSVDLTTSSDDMESCRLVFFEVILLLAR</sequence>
<name>A0A8S4SRX1_9NEOP</name>
<comment type="caution">
    <text evidence="2">The sequence shown here is derived from an EMBL/GenBank/DDBJ whole genome shotgun (WGS) entry which is preliminary data.</text>
</comment>